<protein>
    <recommendedName>
        <fullName evidence="3">histidine kinase</fullName>
        <ecNumber evidence="3">2.7.13.3</ecNumber>
    </recommendedName>
</protein>
<keyword evidence="7" id="KW-0418">Kinase</keyword>
<feature type="domain" description="Histidine kinase" evidence="11">
    <location>
        <begin position="578"/>
        <end position="813"/>
    </location>
</feature>
<dbReference type="InterPro" id="IPR036097">
    <property type="entry name" value="HisK_dim/P_sf"/>
</dbReference>
<accession>A0A916IR57</accession>
<keyword evidence="14" id="KW-1185">Reference proteome</keyword>
<comment type="caution">
    <text evidence="13">The sequence shown here is derived from an EMBL/GenBank/DDBJ whole genome shotgun (WGS) entry which is preliminary data.</text>
</comment>
<dbReference type="Pfam" id="PF00672">
    <property type="entry name" value="HAMP"/>
    <property type="match status" value="1"/>
</dbReference>
<dbReference type="PROSITE" id="PS50109">
    <property type="entry name" value="HIS_KIN"/>
    <property type="match status" value="1"/>
</dbReference>
<dbReference type="Gene3D" id="1.10.287.130">
    <property type="match status" value="1"/>
</dbReference>
<dbReference type="SUPFAM" id="SSF47384">
    <property type="entry name" value="Homodimeric domain of signal transducing histidine kinase"/>
    <property type="match status" value="1"/>
</dbReference>
<evidence type="ECO:0000259" key="12">
    <source>
        <dbReference type="PROSITE" id="PS50885"/>
    </source>
</evidence>
<dbReference type="RefSeq" id="WP_211946037.1">
    <property type="nucleotide sequence ID" value="NZ_CAJPUY010000003.1"/>
</dbReference>
<proteinExistence type="predicted"/>
<feature type="domain" description="HAMP" evidence="12">
    <location>
        <begin position="376"/>
        <end position="428"/>
    </location>
</feature>
<evidence type="ECO:0000259" key="11">
    <source>
        <dbReference type="PROSITE" id="PS50109"/>
    </source>
</evidence>
<reference evidence="13" key="1">
    <citation type="submission" date="2021-03" db="EMBL/GenBank/DDBJ databases">
        <authorList>
            <person name="Peeters C."/>
        </authorList>
    </citation>
    <scope>NUCLEOTIDE SEQUENCE</scope>
    <source>
        <strain evidence="13">LMG 31506</strain>
    </source>
</reference>
<dbReference type="Gene3D" id="6.10.340.10">
    <property type="match status" value="1"/>
</dbReference>
<dbReference type="PROSITE" id="PS50885">
    <property type="entry name" value="HAMP"/>
    <property type="match status" value="1"/>
</dbReference>
<dbReference type="InterPro" id="IPR004358">
    <property type="entry name" value="Sig_transdc_His_kin-like_C"/>
</dbReference>
<dbReference type="Pfam" id="PF02518">
    <property type="entry name" value="HATPase_c"/>
    <property type="match status" value="1"/>
</dbReference>
<dbReference type="Pfam" id="PF08448">
    <property type="entry name" value="PAS_4"/>
    <property type="match status" value="1"/>
</dbReference>
<feature type="transmembrane region" description="Helical" evidence="10">
    <location>
        <begin position="86"/>
        <end position="108"/>
    </location>
</feature>
<keyword evidence="10" id="KW-0812">Transmembrane</keyword>
<evidence type="ECO:0000256" key="8">
    <source>
        <dbReference type="ARBA" id="ARBA00022840"/>
    </source>
</evidence>
<dbReference type="InterPro" id="IPR005467">
    <property type="entry name" value="His_kinase_dom"/>
</dbReference>
<evidence type="ECO:0000313" key="13">
    <source>
        <dbReference type="EMBL" id="CAG2132471.1"/>
    </source>
</evidence>
<evidence type="ECO:0000256" key="3">
    <source>
        <dbReference type="ARBA" id="ARBA00012438"/>
    </source>
</evidence>
<gene>
    <name evidence="13" type="primary">sasA_7</name>
    <name evidence="13" type="ORF">LMG31506_01033</name>
</gene>
<keyword evidence="9" id="KW-0902">Two-component regulatory system</keyword>
<dbReference type="CDD" id="cd06225">
    <property type="entry name" value="HAMP"/>
    <property type="match status" value="1"/>
</dbReference>
<keyword evidence="4" id="KW-0597">Phosphoprotein</keyword>
<dbReference type="GO" id="GO:0000155">
    <property type="term" value="F:phosphorelay sensor kinase activity"/>
    <property type="evidence" value="ECO:0007669"/>
    <property type="project" value="InterPro"/>
</dbReference>
<evidence type="ECO:0000256" key="1">
    <source>
        <dbReference type="ARBA" id="ARBA00000085"/>
    </source>
</evidence>
<dbReference type="InterPro" id="IPR003594">
    <property type="entry name" value="HATPase_dom"/>
</dbReference>
<dbReference type="Pfam" id="PF00512">
    <property type="entry name" value="HisKA"/>
    <property type="match status" value="1"/>
</dbReference>
<dbReference type="EC" id="2.7.13.3" evidence="3"/>
<evidence type="ECO:0000256" key="10">
    <source>
        <dbReference type="SAM" id="Phobius"/>
    </source>
</evidence>
<evidence type="ECO:0000313" key="14">
    <source>
        <dbReference type="Proteomes" id="UP000672934"/>
    </source>
</evidence>
<dbReference type="SMART" id="SM00304">
    <property type="entry name" value="HAMP"/>
    <property type="match status" value="1"/>
</dbReference>
<dbReference type="PRINTS" id="PR00344">
    <property type="entry name" value="BCTRLSENSOR"/>
</dbReference>
<dbReference type="InterPro" id="IPR003661">
    <property type="entry name" value="HisK_dim/P_dom"/>
</dbReference>
<feature type="transmembrane region" description="Helical" evidence="10">
    <location>
        <begin position="47"/>
        <end position="74"/>
    </location>
</feature>
<dbReference type="InterPro" id="IPR036890">
    <property type="entry name" value="HATPase_C_sf"/>
</dbReference>
<dbReference type="GO" id="GO:0016020">
    <property type="term" value="C:membrane"/>
    <property type="evidence" value="ECO:0007669"/>
    <property type="project" value="UniProtKB-SubCell"/>
</dbReference>
<comment type="catalytic activity">
    <reaction evidence="1">
        <text>ATP + protein L-histidine = ADP + protein N-phospho-L-histidine.</text>
        <dbReference type="EC" id="2.7.13.3"/>
    </reaction>
</comment>
<organism evidence="13 14">
    <name type="scientific">Cupriavidus yeoncheonensis</name>
    <dbReference type="NCBI Taxonomy" id="1462994"/>
    <lineage>
        <taxon>Bacteria</taxon>
        <taxon>Pseudomonadati</taxon>
        <taxon>Pseudomonadota</taxon>
        <taxon>Betaproteobacteria</taxon>
        <taxon>Burkholderiales</taxon>
        <taxon>Burkholderiaceae</taxon>
        <taxon>Cupriavidus</taxon>
    </lineage>
</organism>
<dbReference type="Gene3D" id="3.30.565.10">
    <property type="entry name" value="Histidine kinase-like ATPase, C-terminal domain"/>
    <property type="match status" value="1"/>
</dbReference>
<name>A0A916IR57_9BURK</name>
<dbReference type="PANTHER" id="PTHR43065:SF10">
    <property type="entry name" value="PEROXIDE STRESS-ACTIVATED HISTIDINE KINASE MAK3"/>
    <property type="match status" value="1"/>
</dbReference>
<evidence type="ECO:0000256" key="9">
    <source>
        <dbReference type="ARBA" id="ARBA00023012"/>
    </source>
</evidence>
<keyword evidence="6" id="KW-0547">Nucleotide-binding</keyword>
<dbReference type="SMART" id="SM00387">
    <property type="entry name" value="HATPase_c"/>
    <property type="match status" value="1"/>
</dbReference>
<dbReference type="PIRSF" id="PIRSF037532">
    <property type="entry name" value="STHK_NtrY"/>
    <property type="match status" value="1"/>
</dbReference>
<comment type="subcellular location">
    <subcellularLocation>
        <location evidence="2">Membrane</location>
    </subcellularLocation>
</comment>
<dbReference type="InterPro" id="IPR035965">
    <property type="entry name" value="PAS-like_dom_sf"/>
</dbReference>
<dbReference type="Gene3D" id="3.30.450.20">
    <property type="entry name" value="PAS domain"/>
    <property type="match status" value="1"/>
</dbReference>
<dbReference type="InterPro" id="IPR003660">
    <property type="entry name" value="HAMP_dom"/>
</dbReference>
<dbReference type="AlphaFoldDB" id="A0A916IR57"/>
<dbReference type="CDD" id="cd00082">
    <property type="entry name" value="HisKA"/>
    <property type="match status" value="1"/>
</dbReference>
<feature type="transmembrane region" description="Helical" evidence="10">
    <location>
        <begin position="351"/>
        <end position="374"/>
    </location>
</feature>
<dbReference type="EMBL" id="CAJPUY010000003">
    <property type="protein sequence ID" value="CAG2132471.1"/>
    <property type="molecule type" value="Genomic_DNA"/>
</dbReference>
<dbReference type="GO" id="GO:0005524">
    <property type="term" value="F:ATP binding"/>
    <property type="evidence" value="ECO:0007669"/>
    <property type="project" value="UniProtKB-KW"/>
</dbReference>
<keyword evidence="10" id="KW-1133">Transmembrane helix</keyword>
<keyword evidence="5 13" id="KW-0808">Transferase</keyword>
<keyword evidence="10" id="KW-0472">Membrane</keyword>
<feature type="transmembrane region" description="Helical" evidence="10">
    <location>
        <begin position="14"/>
        <end position="35"/>
    </location>
</feature>
<dbReference type="SUPFAM" id="SSF55785">
    <property type="entry name" value="PYP-like sensor domain (PAS domain)"/>
    <property type="match status" value="1"/>
</dbReference>
<dbReference type="SUPFAM" id="SSF55874">
    <property type="entry name" value="ATPase domain of HSP90 chaperone/DNA topoisomerase II/histidine kinase"/>
    <property type="match status" value="1"/>
</dbReference>
<sequence>MNSSSLWDSRFRRVLYRVVAGIIVFLALVLVGLLAGASANTEFFDRYFTLLFKINLVVGALLVITVGALALTLWLRYRRGKFGTRLMTKLAVFFGVVGVLPGVLIYLVSLQFVSRSIESWFDVRVETALEAGLNLGRATIDSSLADLQGKARLMAEQLSGPSGMATSLQLNRLREQYGVQEAAIFTGSGRVLATASSSYATLVPDLPSGVLAEQARLAGGYAAVEGGTDPSVDGNRTERIDSSHLYRLRVIIPLGTAPAGDTGTAAAAASAPRASAAPKARWAGSGLSVERRPEDSPSSGFGLVGDTVREERYLQVVHPVPAVLARNADEVQRAYQEYQEKALGRTGLRKMYIGTLTLTLFLAVFIAVMLALLLGGQLARPLLMLVQGTKEVAEGDLSPKRELKSRDELGMLTQQFNQMTRQLAEARLAVEENRTALEQSKAYLESVLQNLTAGVLVFDRRFVLITANPGAERIFRQPFGAVLGLPMEHIPGMGPFGEIVRQAFSDQSTREVLGGAEHWQKQIELPQGHEEQPLTLLVRGARLPGAERDEPGYVVVFDDISDVISVQRSVAWGEVARRLAHEIKNPLTPIQLSAERLQMKLSPKLEDKDAEVLKRGAATIVNQVAAMKRMVDDFRDYARTPPAVLQSLQINALVSEVLHLYGIDDPAVHEHPVIHAALDPGLPEIKGDPTQLRQVIHNLLQNSQDAATENVAAGRAAPRIALHTETVEYKDSAGENRQAVKLTIADNGPGFAPRILSRAFEPYVTTKAKGTGLGLAMVKKIIDEHGARIELRNRMDGAEIVGAQISILFVKLA</sequence>
<dbReference type="Proteomes" id="UP000672934">
    <property type="component" value="Unassembled WGS sequence"/>
</dbReference>
<evidence type="ECO:0000256" key="6">
    <source>
        <dbReference type="ARBA" id="ARBA00022741"/>
    </source>
</evidence>
<evidence type="ECO:0000256" key="7">
    <source>
        <dbReference type="ARBA" id="ARBA00022777"/>
    </source>
</evidence>
<dbReference type="InterPro" id="IPR017232">
    <property type="entry name" value="NtrY"/>
</dbReference>
<dbReference type="SMART" id="SM00388">
    <property type="entry name" value="HisKA"/>
    <property type="match status" value="1"/>
</dbReference>
<keyword evidence="8" id="KW-0067">ATP-binding</keyword>
<dbReference type="SUPFAM" id="SSF158472">
    <property type="entry name" value="HAMP domain-like"/>
    <property type="match status" value="1"/>
</dbReference>
<evidence type="ECO:0000256" key="2">
    <source>
        <dbReference type="ARBA" id="ARBA00004370"/>
    </source>
</evidence>
<evidence type="ECO:0000256" key="4">
    <source>
        <dbReference type="ARBA" id="ARBA00022553"/>
    </source>
</evidence>
<dbReference type="PANTHER" id="PTHR43065">
    <property type="entry name" value="SENSOR HISTIDINE KINASE"/>
    <property type="match status" value="1"/>
</dbReference>
<evidence type="ECO:0000256" key="5">
    <source>
        <dbReference type="ARBA" id="ARBA00022679"/>
    </source>
</evidence>
<dbReference type="InterPro" id="IPR013656">
    <property type="entry name" value="PAS_4"/>
</dbReference>